<evidence type="ECO:0008006" key="10">
    <source>
        <dbReference type="Google" id="ProtNLM"/>
    </source>
</evidence>
<feature type="region of interest" description="Disordered" evidence="5">
    <location>
        <begin position="896"/>
        <end position="924"/>
    </location>
</feature>
<feature type="repeat" description="WD" evidence="4">
    <location>
        <begin position="1218"/>
        <end position="1241"/>
    </location>
</feature>
<feature type="repeat" description="WD" evidence="4">
    <location>
        <begin position="1923"/>
        <end position="1946"/>
    </location>
</feature>
<dbReference type="InterPro" id="IPR036322">
    <property type="entry name" value="WD40_repeat_dom_sf"/>
</dbReference>
<dbReference type="EnsemblProtists" id="PYU1_T014653">
    <property type="protein sequence ID" value="PYU1_T014653"/>
    <property type="gene ID" value="PYU1_G014622"/>
</dbReference>
<dbReference type="VEuPathDB" id="FungiDB:PYU1_G014622"/>
<evidence type="ECO:0000313" key="9">
    <source>
        <dbReference type="Proteomes" id="UP000019132"/>
    </source>
</evidence>
<feature type="repeat" description="WD" evidence="4">
    <location>
        <begin position="431"/>
        <end position="462"/>
    </location>
</feature>
<dbReference type="InterPro" id="IPR019775">
    <property type="entry name" value="WD40_repeat_CS"/>
</dbReference>
<dbReference type="InterPro" id="IPR005108">
    <property type="entry name" value="HELP"/>
</dbReference>
<dbReference type="SUPFAM" id="SSF50978">
    <property type="entry name" value="WD40 repeat-like"/>
    <property type="match status" value="3"/>
</dbReference>
<dbReference type="SMART" id="SM00320">
    <property type="entry name" value="WD40"/>
    <property type="match status" value="23"/>
</dbReference>
<dbReference type="EMBL" id="GL376576">
    <property type="status" value="NOT_ANNOTATED_CDS"/>
    <property type="molecule type" value="Genomic_DNA"/>
</dbReference>
<dbReference type="InParanoid" id="K3XBQ4"/>
<dbReference type="Pfam" id="PF23409">
    <property type="entry name" value="Beta-prop_EML"/>
    <property type="match status" value="3"/>
</dbReference>
<evidence type="ECO:0000256" key="4">
    <source>
        <dbReference type="PROSITE-ProRule" id="PRU00221"/>
    </source>
</evidence>
<dbReference type="PROSITE" id="PS50082">
    <property type="entry name" value="WD_REPEATS_2"/>
    <property type="match status" value="7"/>
</dbReference>
<feature type="domain" description="EML-like second beta-propeller" evidence="7">
    <location>
        <begin position="428"/>
        <end position="723"/>
    </location>
</feature>
<evidence type="ECO:0000313" key="8">
    <source>
        <dbReference type="EnsemblProtists" id="PYU1_T014653"/>
    </source>
</evidence>
<evidence type="ECO:0000259" key="6">
    <source>
        <dbReference type="Pfam" id="PF23409"/>
    </source>
</evidence>
<dbReference type="GO" id="GO:0008017">
    <property type="term" value="F:microtubule binding"/>
    <property type="evidence" value="ECO:0007669"/>
    <property type="project" value="TreeGrafter"/>
</dbReference>
<dbReference type="eggNOG" id="KOG2106">
    <property type="taxonomic scope" value="Eukaryota"/>
</dbReference>
<sequence>MTSWVDYFDCPDEHVEENDQDDSDLDLEHAILPMDDADFARKRDLSFPVDLKAPSFTQDAPVPLKPWQNVVANAAPSAPPTINPSLPAASLDLDWVYGFNSDFRNVAKYISPAEIVYPASSVVVVYDVIEHKQRFVLHHSDLVQTLAVHPTNKNIIASGERGLVPKIVVWNTQTLGSTLSVLRGFHKHGVRHLAWMPNGRTLVSIGQDDFHCVAVYQWEKSTSIEWTKPAVLIFADRCGYEAVHACIVTTNNHFVTCGQRHLFFWSRENEDRYSSDFSVFYKRRGVFGRKAKVQTLLSAAPLPNDPNVVVVGTARGQILLFEGRNCIKVIHAHASAVNVLQSFPGGILSAGKDGKIRLWSKRMEPGAQFDIEALGSISSRVRSLSASPDGGAKLLIATSGAEIYEIATSDGSNLHFGAMLCGHFAYELRGLAVNPLKREFCTTGDDRTVRVWDMNSHHQLRMTTLDAPSQTCAYSPDGSLLAIGQGADDTDLSSTKQKKRINANKQGAFAVLSENGLAVKYEAKDSKKYIRTVKFAGDGQTLAVGSSDNFIYAYNTEDWASKGKCKARDASAVLSHFDFSSTGEYIMASATNKGEMVFFETASGVEITRIATLKDVEWLSWTCPYGWWVQGAWPSVQSADYEISAIDRSASSQENARVSGQLLVVGDNFGSLRLYRYPCVAMNSLSQVCQGASSAISAVRFSTDNSMVIACAKEERCIFQWRLEYEEEDTVGVDGTGSTQAEYEYHPTSDDEQEMSHGNERSAFDEAAAVGDFALELLYQQGIADTKTDCNAALVAASSPPVKPWVSSSIAPSDAPDETDLELSAVPNENLELEWVYGYRCHDMRNNLFLTKSKAYLVYPAANVVVIQDNKLWLQRYFKQHTDEVTSIATHFGFKNKKTPSSTSSPRSDAPNATKVSSKDEPAATSTANTLEIVASGQMGKYPTIHVWRIDTLDVLMSLRGFHRRGIAEMRFNSAGNLLASVGLDDQNSLAVYDWQSGLLLARASTNSTGRILGVCFQQESLTAHKDSGSTAAASTSDGNGTAALVTVGVKMLSFWRLSGKTLVKKNAILGKKGLLQSFLSVVFCGKDAIVGTTSGDLYRFKGIELVSIVPAHSRSVAALYCVSKAPYHIASGGKDGVVKLWSSDLECLAEFGEFDSRKHAIRSVFWDFDRNILLVGTLGSSIHQISSLDGSIVTPRTPDGTDVLSVENHFRKELHGLSICPSKDRFCTTGDDGTLRIWDLLRHIQVLAKELDTSSRACAYSYDGDFVAVGLGSGDTGKRHKKDGSLLVFEERTLSVELVYETRDTKQSISVIKYSPDGQSLVVGSLDNSIYIYDVPSNYTKRAVFNKHKSFITHLDISTDSQYIRSNCGGFELLFADITTGSHVASATALRNQKWETCATVFNWSNQGIWPATAAAAAIEITSSSASLPGASPEINEAVLVAGTSHGTLNLFKFPCFMRGAGYKTYFGHSGGIALVEFSGARNGGDQCISIGKSDRCIFQWRKTRAKIHEDASGGGGNASTVKDPEEDVDITAEGLFLPESFINIVQEEIKPYLSAIIPPSTGIKEPSEQDGAAGKCAFTLEQVFGFRTYDVRNNVVYSKTKHVIYHTGCIGVHYDRRTHAQKFYQNHSRSIVSLAASRDGSYVATGEICSENLQQEHPRVHIWEPTSCTNVTILSECHTKAVSYLAFSSNGKLLASIGQDEHHSLAVYASSSGHWFDGALLATTKTTRHDVLFVTFVDDSSSSSYHIVSGGNHHVLFWRLDPPNLVGTFGVFGARAQSQPVLCGASLGAAVVTGCSTGHIYVWESCTVSKAVPAHNGAVYALHTAKEGYVSGGRDGHVKLWSQTMAPLADFNVNDVKPASQNAIIRSVFWDTAEDRVLIGTKGGEILELSRLTKETSLVTESHYDRNGLYGLSAHPQRPELIATVGEDQTVRVWDLNRRQVVAKVTLDGSLQCVSFSPDGKWLAVGFGSAEHTGGASKSGAFVILDAQTLEVVHEGRDSKQSVADIKFSPDLTLLALGSIDHCVYFYSTLDNFSLRFKFPKAKGRITHMDFAADSSALRVNSEAWELLYVSTLDGSQVTTPSSMKDVAWATESCVFSWSAQGIWDFARPDEYFHILTKAHTQELLVSGNNKGEIRVYNAPCLSKRTEQHVLRGHGMNVSNVVFTCDDSRLVTIGANDKSVFVWRVC</sequence>
<dbReference type="Gene3D" id="2.130.10.10">
    <property type="entry name" value="YVTN repeat-like/Quinoprotein amine dehydrogenase"/>
    <property type="match status" value="6"/>
</dbReference>
<protein>
    <recommendedName>
        <fullName evidence="10">HELP domain-containing protein</fullName>
    </recommendedName>
</protein>
<dbReference type="GO" id="GO:0005929">
    <property type="term" value="C:cilium"/>
    <property type="evidence" value="ECO:0007669"/>
    <property type="project" value="UniProtKB-ARBA"/>
</dbReference>
<dbReference type="InterPro" id="IPR055442">
    <property type="entry name" value="Beta-prop_EML-like_2nd"/>
</dbReference>
<reference evidence="8" key="3">
    <citation type="submission" date="2015-02" db="UniProtKB">
        <authorList>
            <consortium name="EnsemblProtists"/>
        </authorList>
    </citation>
    <scope>IDENTIFICATION</scope>
    <source>
        <strain evidence="8">DAOM BR144</strain>
    </source>
</reference>
<reference evidence="9" key="1">
    <citation type="journal article" date="2010" name="Genome Biol.">
        <title>Genome sequence of the necrotrophic plant pathogen Pythium ultimum reveals original pathogenicity mechanisms and effector repertoire.</title>
        <authorList>
            <person name="Levesque C.A."/>
            <person name="Brouwer H."/>
            <person name="Cano L."/>
            <person name="Hamilton J.P."/>
            <person name="Holt C."/>
            <person name="Huitema E."/>
            <person name="Raffaele S."/>
            <person name="Robideau G.P."/>
            <person name="Thines M."/>
            <person name="Win J."/>
            <person name="Zerillo M.M."/>
            <person name="Beakes G.W."/>
            <person name="Boore J.L."/>
            <person name="Busam D."/>
            <person name="Dumas B."/>
            <person name="Ferriera S."/>
            <person name="Fuerstenberg S.I."/>
            <person name="Gachon C.M."/>
            <person name="Gaulin E."/>
            <person name="Govers F."/>
            <person name="Grenville-Briggs L."/>
            <person name="Horner N."/>
            <person name="Hostetler J."/>
            <person name="Jiang R.H."/>
            <person name="Johnson J."/>
            <person name="Krajaejun T."/>
            <person name="Lin H."/>
            <person name="Meijer H.J."/>
            <person name="Moore B."/>
            <person name="Morris P."/>
            <person name="Phuntmart V."/>
            <person name="Puiu D."/>
            <person name="Shetty J."/>
            <person name="Stajich J.E."/>
            <person name="Tripathy S."/>
            <person name="Wawra S."/>
            <person name="van West P."/>
            <person name="Whitty B.R."/>
            <person name="Coutinho P.M."/>
            <person name="Henrissat B."/>
            <person name="Martin F."/>
            <person name="Thomas P.D."/>
            <person name="Tyler B.M."/>
            <person name="De Vries R.P."/>
            <person name="Kamoun S."/>
            <person name="Yandell M."/>
            <person name="Tisserat N."/>
            <person name="Buell C.R."/>
        </authorList>
    </citation>
    <scope>NUCLEOTIDE SEQUENCE</scope>
    <source>
        <strain evidence="9">DAOM:BR144</strain>
    </source>
</reference>
<reference evidence="9" key="2">
    <citation type="submission" date="2010-04" db="EMBL/GenBank/DDBJ databases">
        <authorList>
            <person name="Buell R."/>
            <person name="Hamilton J."/>
            <person name="Hostetler J."/>
        </authorList>
    </citation>
    <scope>NUCLEOTIDE SEQUENCE [LARGE SCALE GENOMIC DNA]</scope>
    <source>
        <strain evidence="9">DAOM:BR144</strain>
    </source>
</reference>
<accession>K3XBQ4</accession>
<dbReference type="SUPFAM" id="SSF50998">
    <property type="entry name" value="Quinoprotein alcohol dehydrogenase-like"/>
    <property type="match status" value="1"/>
</dbReference>
<dbReference type="Proteomes" id="UP000019132">
    <property type="component" value="Unassembled WGS sequence"/>
</dbReference>
<dbReference type="HOGENOM" id="CLU_000234_0_0_1"/>
<dbReference type="Pfam" id="PF03451">
    <property type="entry name" value="HELP"/>
    <property type="match status" value="2"/>
</dbReference>
<dbReference type="PROSITE" id="PS50294">
    <property type="entry name" value="WD_REPEATS_REGION"/>
    <property type="match status" value="1"/>
</dbReference>
<dbReference type="InterPro" id="IPR055439">
    <property type="entry name" value="Beta-prop_EML_1st"/>
</dbReference>
<evidence type="ECO:0000256" key="5">
    <source>
        <dbReference type="SAM" id="MobiDB-lite"/>
    </source>
</evidence>
<keyword evidence="3" id="KW-0677">Repeat</keyword>
<name>K3XBQ4_GLOUD</name>
<dbReference type="SUPFAM" id="SSF75011">
    <property type="entry name" value="3-carboxy-cis,cis-mucoante lactonizing enzyme"/>
    <property type="match status" value="1"/>
</dbReference>
<feature type="domain" description="EML-like first beta-propeller" evidence="6">
    <location>
        <begin position="932"/>
        <end position="1185"/>
    </location>
</feature>
<dbReference type="InterPro" id="IPR015943">
    <property type="entry name" value="WD40/YVTN_repeat-like_dom_sf"/>
</dbReference>
<proteinExistence type="inferred from homology"/>
<feature type="repeat" description="WD" evidence="4">
    <location>
        <begin position="1303"/>
        <end position="1344"/>
    </location>
</feature>
<keyword evidence="9" id="KW-1185">Reference proteome</keyword>
<dbReference type="PANTHER" id="PTHR13720:SF33">
    <property type="entry name" value="HELP DOMAIN-CONTAINING PROTEIN"/>
    <property type="match status" value="1"/>
</dbReference>
<feature type="repeat" description="WD" evidence="4">
    <location>
        <begin position="330"/>
        <end position="360"/>
    </location>
</feature>
<feature type="domain" description="EML-like second beta-propeller" evidence="7">
    <location>
        <begin position="1215"/>
        <end position="1503"/>
    </location>
</feature>
<feature type="domain" description="EML-like first beta-propeller" evidence="6">
    <location>
        <begin position="1623"/>
        <end position="1890"/>
    </location>
</feature>
<evidence type="ECO:0000256" key="1">
    <source>
        <dbReference type="ARBA" id="ARBA00006489"/>
    </source>
</evidence>
<dbReference type="Pfam" id="PF23414">
    <property type="entry name" value="Beta-prop_EML_2"/>
    <property type="match status" value="3"/>
</dbReference>
<evidence type="ECO:0000259" key="7">
    <source>
        <dbReference type="Pfam" id="PF23414"/>
    </source>
</evidence>
<comment type="similarity">
    <text evidence="1">Belongs to the WD repeat EMAP family.</text>
</comment>
<feature type="domain" description="EML-like second beta-propeller" evidence="7">
    <location>
        <begin position="1911"/>
        <end position="2187"/>
    </location>
</feature>
<dbReference type="STRING" id="431595.K3XBQ4"/>
<dbReference type="InterPro" id="IPR011047">
    <property type="entry name" value="Quinoprotein_ADH-like_sf"/>
</dbReference>
<dbReference type="PROSITE" id="PS00678">
    <property type="entry name" value="WD_REPEATS_1"/>
    <property type="match status" value="1"/>
</dbReference>
<organism evidence="8 9">
    <name type="scientific">Globisporangium ultimum (strain ATCC 200006 / CBS 805.95 / DAOM BR144)</name>
    <name type="common">Pythium ultimum</name>
    <dbReference type="NCBI Taxonomy" id="431595"/>
    <lineage>
        <taxon>Eukaryota</taxon>
        <taxon>Sar</taxon>
        <taxon>Stramenopiles</taxon>
        <taxon>Oomycota</taxon>
        <taxon>Peronosporomycetes</taxon>
        <taxon>Pythiales</taxon>
        <taxon>Pythiaceae</taxon>
        <taxon>Globisporangium</taxon>
    </lineage>
</organism>
<keyword evidence="2 4" id="KW-0853">WD repeat</keyword>
<dbReference type="InterPro" id="IPR050630">
    <property type="entry name" value="WD_repeat_EMAP"/>
</dbReference>
<dbReference type="OMA" id="SNQGVWP"/>
<evidence type="ECO:0000256" key="2">
    <source>
        <dbReference type="ARBA" id="ARBA00022574"/>
    </source>
</evidence>
<dbReference type="InterPro" id="IPR001680">
    <property type="entry name" value="WD40_rpt"/>
</dbReference>
<dbReference type="PANTHER" id="PTHR13720">
    <property type="entry name" value="WD-40 REPEAT PROTEIN"/>
    <property type="match status" value="1"/>
</dbReference>
<evidence type="ECO:0000256" key="3">
    <source>
        <dbReference type="ARBA" id="ARBA00022737"/>
    </source>
</evidence>
<feature type="domain" description="EML-like first beta-propeller" evidence="6">
    <location>
        <begin position="132"/>
        <end position="405"/>
    </location>
</feature>
<feature type="repeat" description="WD" evidence="4">
    <location>
        <begin position="1814"/>
        <end position="1844"/>
    </location>
</feature>
<feature type="repeat" description="WD" evidence="4">
    <location>
        <begin position="2153"/>
        <end position="2188"/>
    </location>
</feature>